<sequence length="189" mass="21285">MSASQEPEPDDAEEEDYLSESARWIRSSPAELYYQRDEKVSGLVTGTAKLHALQDKFRYELVERAARVKSKQEPYNPPPRKNKLCNPKSHPIANPGTSDSSSNESESDDDNAMEELEVKRKHPYRLHQELWYNDPGEIVSAVQNYQHRPAPHRPSLAARCNRHQALPKNAYGFGFIGSAGATRHGGGIM</sequence>
<protein>
    <submittedName>
        <fullName evidence="1">Uncharacterized protein</fullName>
    </submittedName>
</protein>
<evidence type="ECO:0000313" key="1">
    <source>
        <dbReference type="EMBL" id="KAH6944268.1"/>
    </source>
</evidence>
<name>A0ACB7TDQ8_HYAAI</name>
<reference evidence="1" key="1">
    <citation type="submission" date="2020-05" db="EMBL/GenBank/DDBJ databases">
        <title>Large-scale comparative analyses of tick genomes elucidate their genetic diversity and vector capacities.</title>
        <authorList>
            <person name="Jia N."/>
            <person name="Wang J."/>
            <person name="Shi W."/>
            <person name="Du L."/>
            <person name="Sun Y."/>
            <person name="Zhan W."/>
            <person name="Jiang J."/>
            <person name="Wang Q."/>
            <person name="Zhang B."/>
            <person name="Ji P."/>
            <person name="Sakyi L.B."/>
            <person name="Cui X."/>
            <person name="Yuan T."/>
            <person name="Jiang B."/>
            <person name="Yang W."/>
            <person name="Lam T.T.-Y."/>
            <person name="Chang Q."/>
            <person name="Ding S."/>
            <person name="Wang X."/>
            <person name="Zhu J."/>
            <person name="Ruan X."/>
            <person name="Zhao L."/>
            <person name="Wei J."/>
            <person name="Que T."/>
            <person name="Du C."/>
            <person name="Cheng J."/>
            <person name="Dai P."/>
            <person name="Han X."/>
            <person name="Huang E."/>
            <person name="Gao Y."/>
            <person name="Liu J."/>
            <person name="Shao H."/>
            <person name="Ye R."/>
            <person name="Li L."/>
            <person name="Wei W."/>
            <person name="Wang X."/>
            <person name="Wang C."/>
            <person name="Yang T."/>
            <person name="Huo Q."/>
            <person name="Li W."/>
            <person name="Guo W."/>
            <person name="Chen H."/>
            <person name="Zhou L."/>
            <person name="Ni X."/>
            <person name="Tian J."/>
            <person name="Zhou Y."/>
            <person name="Sheng Y."/>
            <person name="Liu T."/>
            <person name="Pan Y."/>
            <person name="Xia L."/>
            <person name="Li J."/>
            <person name="Zhao F."/>
            <person name="Cao W."/>
        </authorList>
    </citation>
    <scope>NUCLEOTIDE SEQUENCE</scope>
    <source>
        <strain evidence="1">Hyas-2018</strain>
    </source>
</reference>
<organism evidence="1 2">
    <name type="scientific">Hyalomma asiaticum</name>
    <name type="common">Tick</name>
    <dbReference type="NCBI Taxonomy" id="266040"/>
    <lineage>
        <taxon>Eukaryota</taxon>
        <taxon>Metazoa</taxon>
        <taxon>Ecdysozoa</taxon>
        <taxon>Arthropoda</taxon>
        <taxon>Chelicerata</taxon>
        <taxon>Arachnida</taxon>
        <taxon>Acari</taxon>
        <taxon>Parasitiformes</taxon>
        <taxon>Ixodida</taxon>
        <taxon>Ixodoidea</taxon>
        <taxon>Ixodidae</taxon>
        <taxon>Hyalomminae</taxon>
        <taxon>Hyalomma</taxon>
    </lineage>
</organism>
<gene>
    <name evidence="1" type="ORF">HPB50_002527</name>
</gene>
<keyword evidence="2" id="KW-1185">Reference proteome</keyword>
<dbReference type="EMBL" id="CM023481">
    <property type="protein sequence ID" value="KAH6944268.1"/>
    <property type="molecule type" value="Genomic_DNA"/>
</dbReference>
<proteinExistence type="predicted"/>
<comment type="caution">
    <text evidence="1">The sequence shown here is derived from an EMBL/GenBank/DDBJ whole genome shotgun (WGS) entry which is preliminary data.</text>
</comment>
<dbReference type="Proteomes" id="UP000821845">
    <property type="component" value="Chromosome 1"/>
</dbReference>
<evidence type="ECO:0000313" key="2">
    <source>
        <dbReference type="Proteomes" id="UP000821845"/>
    </source>
</evidence>
<accession>A0ACB7TDQ8</accession>